<feature type="transmembrane region" description="Helical" evidence="1">
    <location>
        <begin position="68"/>
        <end position="86"/>
    </location>
</feature>
<name>A0A1B8Q9J0_9GAMM</name>
<keyword evidence="1" id="KW-0472">Membrane</keyword>
<feature type="transmembrane region" description="Helical" evidence="1">
    <location>
        <begin position="42"/>
        <end position="62"/>
    </location>
</feature>
<dbReference type="EMBL" id="LZMZ01000038">
    <property type="protein sequence ID" value="OBX75447.1"/>
    <property type="molecule type" value="Genomic_DNA"/>
</dbReference>
<keyword evidence="1" id="KW-1133">Transmembrane helix</keyword>
<protein>
    <recommendedName>
        <fullName evidence="4">Invasion gene expression up-regulator, SirB</fullName>
    </recommendedName>
</protein>
<proteinExistence type="predicted"/>
<feature type="transmembrane region" description="Helical" evidence="1">
    <location>
        <begin position="6"/>
        <end position="30"/>
    </location>
</feature>
<evidence type="ECO:0008006" key="4">
    <source>
        <dbReference type="Google" id="ProtNLM"/>
    </source>
</evidence>
<evidence type="ECO:0000313" key="3">
    <source>
        <dbReference type="Proteomes" id="UP000092508"/>
    </source>
</evidence>
<keyword evidence="1" id="KW-0812">Transmembrane</keyword>
<dbReference type="PIRSF" id="PIRSF005610">
    <property type="entry name" value="SirB"/>
    <property type="match status" value="1"/>
</dbReference>
<gene>
    <name evidence="2" type="ORF">A9308_09705</name>
</gene>
<dbReference type="Proteomes" id="UP000092508">
    <property type="component" value="Unassembled WGS sequence"/>
</dbReference>
<reference evidence="2 3" key="1">
    <citation type="submission" date="2016-06" db="EMBL/GenBank/DDBJ databases">
        <title>Draft genome of Moraxella atlantae CCUG 66109.</title>
        <authorList>
            <person name="Salva-Serra F."/>
            <person name="Engstrom-Jakobsson H."/>
            <person name="Thorell K."/>
            <person name="Gonzales-Siles L."/>
            <person name="Karlsson R."/>
            <person name="Boulund F."/>
            <person name="Engstrand L."/>
            <person name="Kristiansson E."/>
            <person name="Moore E."/>
        </authorList>
    </citation>
    <scope>NUCLEOTIDE SEQUENCE [LARGE SCALE GENOMIC DNA]</scope>
    <source>
        <strain evidence="2 3">CCUG 66109</strain>
    </source>
</reference>
<dbReference type="OrthoDB" id="6649712at2"/>
<dbReference type="STRING" id="34059.A9308_09705"/>
<accession>A0A1B8Q9J0</accession>
<dbReference type="Pfam" id="PF04247">
    <property type="entry name" value="SirB"/>
    <property type="match status" value="1"/>
</dbReference>
<dbReference type="InterPro" id="IPR007360">
    <property type="entry name" value="SirB"/>
</dbReference>
<dbReference type="AlphaFoldDB" id="A0A1B8Q9J0"/>
<evidence type="ECO:0000256" key="1">
    <source>
        <dbReference type="SAM" id="Phobius"/>
    </source>
</evidence>
<feature type="transmembrane region" description="Helical" evidence="1">
    <location>
        <begin position="107"/>
        <end position="125"/>
    </location>
</feature>
<organism evidence="2 3">
    <name type="scientific">Faucicola atlantae</name>
    <dbReference type="NCBI Taxonomy" id="34059"/>
    <lineage>
        <taxon>Bacteria</taxon>
        <taxon>Pseudomonadati</taxon>
        <taxon>Pseudomonadota</taxon>
        <taxon>Gammaproteobacteria</taxon>
        <taxon>Moraxellales</taxon>
        <taxon>Moraxellaceae</taxon>
        <taxon>Faucicola</taxon>
    </lineage>
</organism>
<sequence length="129" mass="13721">MKHVHMLFAFLTIALFLYQFGLVYGGRVAALNQRGLKIGSHVLYTLLLISGVVTVMPVAQAIGVPHWVWAKIALWVVAIVATVVALRQARVAPSATTTAVVPASAKGLMLVALLAYLGIVGLAFSKPML</sequence>
<evidence type="ECO:0000313" key="2">
    <source>
        <dbReference type="EMBL" id="OBX75447.1"/>
    </source>
</evidence>
<dbReference type="RefSeq" id="WP_067238250.1">
    <property type="nucleotide sequence ID" value="NZ_CP171125.1"/>
</dbReference>
<comment type="caution">
    <text evidence="2">The sequence shown here is derived from an EMBL/GenBank/DDBJ whole genome shotgun (WGS) entry which is preliminary data.</text>
</comment>